<dbReference type="OrthoDB" id="3944805at2759"/>
<sequence>MTTSRSLVLYHPSPTTTTTLTNPSSSRSLISSRLFTPKTTTAIATELLYRILLEILNRLLSSFQQFASHRLDQLSSYLEQKAKERREKRLSDAREKKEGVGLGIVEEVGKLAERQGFVCPRIGEGREKPEWVRKRMERGPPQWVKECYRGIAGGSLDERDFWIQTHGE</sequence>
<dbReference type="AlphaFoldDB" id="A0A6A6ENN5"/>
<evidence type="ECO:0000256" key="1">
    <source>
        <dbReference type="SAM" id="MobiDB-lite"/>
    </source>
</evidence>
<feature type="region of interest" description="Disordered" evidence="1">
    <location>
        <begin position="1"/>
        <end position="23"/>
    </location>
</feature>
<reference evidence="2" key="1">
    <citation type="journal article" date="2020" name="Stud. Mycol.">
        <title>101 Dothideomycetes genomes: a test case for predicting lifestyles and emergence of pathogens.</title>
        <authorList>
            <person name="Haridas S."/>
            <person name="Albert R."/>
            <person name="Binder M."/>
            <person name="Bloem J."/>
            <person name="Labutti K."/>
            <person name="Salamov A."/>
            <person name="Andreopoulos B."/>
            <person name="Baker S."/>
            <person name="Barry K."/>
            <person name="Bills G."/>
            <person name="Bluhm B."/>
            <person name="Cannon C."/>
            <person name="Castanera R."/>
            <person name="Culley D."/>
            <person name="Daum C."/>
            <person name="Ezra D."/>
            <person name="Gonzalez J."/>
            <person name="Henrissat B."/>
            <person name="Kuo A."/>
            <person name="Liang C."/>
            <person name="Lipzen A."/>
            <person name="Lutzoni F."/>
            <person name="Magnuson J."/>
            <person name="Mondo S."/>
            <person name="Nolan M."/>
            <person name="Ohm R."/>
            <person name="Pangilinan J."/>
            <person name="Park H.-J."/>
            <person name="Ramirez L."/>
            <person name="Alfaro M."/>
            <person name="Sun H."/>
            <person name="Tritt A."/>
            <person name="Yoshinaga Y."/>
            <person name="Zwiers L.-H."/>
            <person name="Turgeon B."/>
            <person name="Goodwin S."/>
            <person name="Spatafora J."/>
            <person name="Crous P."/>
            <person name="Grigoriev I."/>
        </authorList>
    </citation>
    <scope>NUCLEOTIDE SEQUENCE</scope>
    <source>
        <strain evidence="2">CBS 207.26</strain>
    </source>
</reference>
<dbReference type="EMBL" id="ML994615">
    <property type="protein sequence ID" value="KAF2192653.1"/>
    <property type="molecule type" value="Genomic_DNA"/>
</dbReference>
<organism evidence="2 3">
    <name type="scientific">Zopfia rhizophila CBS 207.26</name>
    <dbReference type="NCBI Taxonomy" id="1314779"/>
    <lineage>
        <taxon>Eukaryota</taxon>
        <taxon>Fungi</taxon>
        <taxon>Dikarya</taxon>
        <taxon>Ascomycota</taxon>
        <taxon>Pezizomycotina</taxon>
        <taxon>Dothideomycetes</taxon>
        <taxon>Dothideomycetes incertae sedis</taxon>
        <taxon>Zopfiaceae</taxon>
        <taxon>Zopfia</taxon>
    </lineage>
</organism>
<name>A0A6A6ENN5_9PEZI</name>
<accession>A0A6A6ENN5</accession>
<evidence type="ECO:0000313" key="3">
    <source>
        <dbReference type="Proteomes" id="UP000800200"/>
    </source>
</evidence>
<dbReference type="Proteomes" id="UP000800200">
    <property type="component" value="Unassembled WGS sequence"/>
</dbReference>
<gene>
    <name evidence="2" type="ORF">K469DRAFT_316201</name>
</gene>
<keyword evidence="3" id="KW-1185">Reference proteome</keyword>
<evidence type="ECO:0000313" key="2">
    <source>
        <dbReference type="EMBL" id="KAF2192653.1"/>
    </source>
</evidence>
<protein>
    <submittedName>
        <fullName evidence="2">Uncharacterized protein</fullName>
    </submittedName>
</protein>
<proteinExistence type="predicted"/>
<feature type="compositionally biased region" description="Low complexity" evidence="1">
    <location>
        <begin position="12"/>
        <end position="23"/>
    </location>
</feature>